<dbReference type="PANTHER" id="PTHR42851:SF4">
    <property type="entry name" value="PWWP DOMAIN-CONTAINING PROTEIN"/>
    <property type="match status" value="1"/>
</dbReference>
<feature type="region of interest" description="Disordered" evidence="1">
    <location>
        <begin position="1"/>
        <end position="30"/>
    </location>
</feature>
<dbReference type="KEGG" id="sita:101772658"/>
<dbReference type="SMART" id="SM00293">
    <property type="entry name" value="PWWP"/>
    <property type="match status" value="1"/>
</dbReference>
<feature type="region of interest" description="Disordered" evidence="1">
    <location>
        <begin position="495"/>
        <end position="527"/>
    </location>
</feature>
<dbReference type="EMBL" id="CM003530">
    <property type="protein sequence ID" value="RCV17361.1"/>
    <property type="molecule type" value="Genomic_DNA"/>
</dbReference>
<sequence length="649" mass="70934">MLTRSRYKAAMSSGPGGSGRGGMGRVGQAPRTGPIAEAAAAENLMGNSGLKVDTDVMVEATDEVAGVKKVEGRIVAVGDAVVITDAGTDGDEGLAIVSDLLYEAEAVGMVGAAIEEDGFGENVQVRIGGGGMEGELGVEAGGLQGEDEDAAKTVERSAYHTPQHVEAEPNKNDRLASYCLPLLDTGDIRVSDLVWGKLEGYPWWPGEIFNPSDASELALKHQIRGNHLVVFFGDSTFAWCDESQLMPFMTNYSQMEKQSSSDEFVNAINHALEELLRRILIGMSCPCAPEELSDSRMSYLVENHGLREGVVCSTANRAEVLEHFHPENLLHYVKSLALFPGQGGDLLELVIACSQLTSFYRSKGSPELATFQTTSGWAEKAMDAPSTKNVEEDVGSVVHSNHYKPRKGIGRPCKRKPDDGIESMEKKATLYNPCSYDYPGKIQMAGPADELKPKRGQNRKNVHSPEAGMTDHSHDMYWYELSLHNDPIYSLKRASTKMKPTRETKWRSSLEKPAPSSQQVQSATLAPKKQIQVMERPIIYIDAKMPHEVKPTALVLCFGRSAALPSEADLIKMFRGYGPLKQTETEVHKGTNTVKVVFKKRADAERAFSVAGSYCTFGPWLQSYRLVNMPFSLGTEASNPMTHPEANRL</sequence>
<dbReference type="SUPFAM" id="SSF63748">
    <property type="entry name" value="Tudor/PWWP/MBT"/>
    <property type="match status" value="1"/>
</dbReference>
<dbReference type="InterPro" id="IPR053063">
    <property type="entry name" value="PWWP_domain_containing_PDP"/>
</dbReference>
<dbReference type="CDD" id="cd05162">
    <property type="entry name" value="PWWP"/>
    <property type="match status" value="1"/>
</dbReference>
<dbReference type="EMBL" id="CM003530">
    <property type="protein sequence ID" value="RCV17360.1"/>
    <property type="molecule type" value="Genomic_DNA"/>
</dbReference>
<dbReference type="Gene3D" id="2.30.30.140">
    <property type="match status" value="1"/>
</dbReference>
<accession>A0A368QHD0</accession>
<dbReference type="STRING" id="4555.A0A368QHD0"/>
<protein>
    <recommendedName>
        <fullName evidence="2">PWWP domain-containing protein</fullName>
    </recommendedName>
</protein>
<name>A0A368QHD0_SETIT</name>
<feature type="compositionally biased region" description="Basic and acidic residues" evidence="1">
    <location>
        <begin position="500"/>
        <end position="510"/>
    </location>
</feature>
<evidence type="ECO:0000259" key="2">
    <source>
        <dbReference type="PROSITE" id="PS50812"/>
    </source>
</evidence>
<feature type="region of interest" description="Disordered" evidence="1">
    <location>
        <begin position="449"/>
        <end position="469"/>
    </location>
</feature>
<dbReference type="PANTHER" id="PTHR42851">
    <property type="entry name" value="ALDOLASE-RELATED"/>
    <property type="match status" value="1"/>
</dbReference>
<dbReference type="OrthoDB" id="62853at2759"/>
<organism evidence="3">
    <name type="scientific">Setaria italica</name>
    <name type="common">Foxtail millet</name>
    <name type="synonym">Panicum italicum</name>
    <dbReference type="NCBI Taxonomy" id="4555"/>
    <lineage>
        <taxon>Eukaryota</taxon>
        <taxon>Viridiplantae</taxon>
        <taxon>Streptophyta</taxon>
        <taxon>Embryophyta</taxon>
        <taxon>Tracheophyta</taxon>
        <taxon>Spermatophyta</taxon>
        <taxon>Magnoliopsida</taxon>
        <taxon>Liliopsida</taxon>
        <taxon>Poales</taxon>
        <taxon>Poaceae</taxon>
        <taxon>PACMAD clade</taxon>
        <taxon>Panicoideae</taxon>
        <taxon>Panicodae</taxon>
        <taxon>Paniceae</taxon>
        <taxon>Cenchrinae</taxon>
        <taxon>Setaria</taxon>
    </lineage>
</organism>
<dbReference type="PROSITE" id="PS50812">
    <property type="entry name" value="PWWP"/>
    <property type="match status" value="1"/>
</dbReference>
<reference evidence="3" key="2">
    <citation type="submission" date="2015-07" db="EMBL/GenBank/DDBJ databases">
        <authorList>
            <person name="Noorani M."/>
        </authorList>
    </citation>
    <scope>NUCLEOTIDE SEQUENCE</scope>
    <source>
        <strain evidence="3">Yugu1</strain>
    </source>
</reference>
<reference evidence="3" key="1">
    <citation type="journal article" date="2012" name="Nat. Biotechnol.">
        <title>Reference genome sequence of the model plant Setaria.</title>
        <authorList>
            <person name="Bennetzen J.L."/>
            <person name="Schmutz J."/>
            <person name="Wang H."/>
            <person name="Percifield R."/>
            <person name="Hawkins J."/>
            <person name="Pontaroli A.C."/>
            <person name="Estep M."/>
            <person name="Feng L."/>
            <person name="Vaughn J.N."/>
            <person name="Grimwood J."/>
            <person name="Jenkins J."/>
            <person name="Barry K."/>
            <person name="Lindquist E."/>
            <person name="Hellsten U."/>
            <person name="Deshpande S."/>
            <person name="Wang X."/>
            <person name="Wu X."/>
            <person name="Mitros T."/>
            <person name="Triplett J."/>
            <person name="Yang X."/>
            <person name="Ye C.Y."/>
            <person name="Mauro-Herrera M."/>
            <person name="Wang L."/>
            <person name="Li P."/>
            <person name="Sharma M."/>
            <person name="Sharma R."/>
            <person name="Ronald P.C."/>
            <person name="Panaud O."/>
            <person name="Kellogg E.A."/>
            <person name="Brutnell T.P."/>
            <person name="Doust A.N."/>
            <person name="Tuskan G.A."/>
            <person name="Rokhsar D."/>
            <person name="Devos K.M."/>
        </authorList>
    </citation>
    <scope>NUCLEOTIDE SEQUENCE [LARGE SCALE GENOMIC DNA]</scope>
    <source>
        <strain evidence="3">Yugu1</strain>
    </source>
</reference>
<dbReference type="Pfam" id="PF00855">
    <property type="entry name" value="PWWP"/>
    <property type="match status" value="1"/>
</dbReference>
<feature type="domain" description="PWWP" evidence="2">
    <location>
        <begin position="190"/>
        <end position="251"/>
    </location>
</feature>
<feature type="compositionally biased region" description="Polar residues" evidence="1">
    <location>
        <begin position="515"/>
        <end position="524"/>
    </location>
</feature>
<feature type="compositionally biased region" description="Gly residues" evidence="1">
    <location>
        <begin position="14"/>
        <end position="25"/>
    </location>
</feature>
<evidence type="ECO:0000313" key="3">
    <source>
        <dbReference type="EMBL" id="RCV17361.1"/>
    </source>
</evidence>
<dbReference type="AlphaFoldDB" id="A0A368QHD0"/>
<evidence type="ECO:0000256" key="1">
    <source>
        <dbReference type="SAM" id="MobiDB-lite"/>
    </source>
</evidence>
<gene>
    <name evidence="3" type="ORF">SETIT_3G214000v2</name>
</gene>
<proteinExistence type="predicted"/>
<dbReference type="InterPro" id="IPR000313">
    <property type="entry name" value="PWWP_dom"/>
</dbReference>